<feature type="transmembrane region" description="Helical" evidence="5">
    <location>
        <begin position="42"/>
        <end position="60"/>
    </location>
</feature>
<sequence>MTNNKTAAVFEAIKFNLSGLVGTALFYFTYEMLYAQLKGVQYAPTIAWVVSYLMSIWWQFELYRWFVFDIKGSYWKALWTTYVIYSGSLVASTIASYVMVDIMMLNHRTAWLVNSIVLGIMNYFLLKSSFGNNKCEIEEENKQQI</sequence>
<dbReference type="InterPro" id="IPR007267">
    <property type="entry name" value="GtrA_DPMS_TM"/>
</dbReference>
<dbReference type="Pfam" id="PF04138">
    <property type="entry name" value="GtrA_DPMS_TM"/>
    <property type="match status" value="1"/>
</dbReference>
<accession>A0AAW2YXQ2</accession>
<dbReference type="Proteomes" id="UP001431209">
    <property type="component" value="Unassembled WGS sequence"/>
</dbReference>
<keyword evidence="7" id="KW-0762">Sugar transport</keyword>
<keyword evidence="2 5" id="KW-0812">Transmembrane</keyword>
<evidence type="ECO:0000259" key="6">
    <source>
        <dbReference type="Pfam" id="PF04138"/>
    </source>
</evidence>
<dbReference type="GO" id="GO:0016020">
    <property type="term" value="C:membrane"/>
    <property type="evidence" value="ECO:0007669"/>
    <property type="project" value="UniProtKB-SubCell"/>
</dbReference>
<evidence type="ECO:0000256" key="5">
    <source>
        <dbReference type="SAM" id="Phobius"/>
    </source>
</evidence>
<gene>
    <name evidence="7" type="ORF">AKO1_013196</name>
</gene>
<evidence type="ECO:0000256" key="2">
    <source>
        <dbReference type="ARBA" id="ARBA00022692"/>
    </source>
</evidence>
<dbReference type="AlphaFoldDB" id="A0AAW2YXQ2"/>
<feature type="transmembrane region" description="Helical" evidence="5">
    <location>
        <begin position="80"/>
        <end position="100"/>
    </location>
</feature>
<keyword evidence="4 5" id="KW-0472">Membrane</keyword>
<keyword evidence="3 5" id="KW-1133">Transmembrane helix</keyword>
<comment type="caution">
    <text evidence="7">The sequence shown here is derived from an EMBL/GenBank/DDBJ whole genome shotgun (WGS) entry which is preliminary data.</text>
</comment>
<dbReference type="GO" id="GO:0000271">
    <property type="term" value="P:polysaccharide biosynthetic process"/>
    <property type="evidence" value="ECO:0007669"/>
    <property type="project" value="InterPro"/>
</dbReference>
<evidence type="ECO:0000313" key="7">
    <source>
        <dbReference type="EMBL" id="KAL0481940.1"/>
    </source>
</evidence>
<evidence type="ECO:0000256" key="4">
    <source>
        <dbReference type="ARBA" id="ARBA00023136"/>
    </source>
</evidence>
<feature type="transmembrane region" description="Helical" evidence="5">
    <location>
        <begin position="12"/>
        <end position="30"/>
    </location>
</feature>
<reference evidence="7 8" key="1">
    <citation type="submission" date="2024-03" db="EMBL/GenBank/DDBJ databases">
        <title>The Acrasis kona genome and developmental transcriptomes reveal deep origins of eukaryotic multicellular pathways.</title>
        <authorList>
            <person name="Sheikh S."/>
            <person name="Fu C.-J."/>
            <person name="Brown M.W."/>
            <person name="Baldauf S.L."/>
        </authorList>
    </citation>
    <scope>NUCLEOTIDE SEQUENCE [LARGE SCALE GENOMIC DNA]</scope>
    <source>
        <strain evidence="7 8">ATCC MYA-3509</strain>
    </source>
</reference>
<comment type="subcellular location">
    <subcellularLocation>
        <location evidence="1">Membrane</location>
        <topology evidence="1">Multi-pass membrane protein</topology>
    </subcellularLocation>
</comment>
<evidence type="ECO:0000256" key="3">
    <source>
        <dbReference type="ARBA" id="ARBA00022989"/>
    </source>
</evidence>
<feature type="transmembrane region" description="Helical" evidence="5">
    <location>
        <begin position="109"/>
        <end position="126"/>
    </location>
</feature>
<feature type="domain" description="GtrA/DPMS transmembrane" evidence="6">
    <location>
        <begin position="14"/>
        <end position="127"/>
    </location>
</feature>
<keyword evidence="8" id="KW-1185">Reference proteome</keyword>
<proteinExistence type="predicted"/>
<organism evidence="7 8">
    <name type="scientific">Acrasis kona</name>
    <dbReference type="NCBI Taxonomy" id="1008807"/>
    <lineage>
        <taxon>Eukaryota</taxon>
        <taxon>Discoba</taxon>
        <taxon>Heterolobosea</taxon>
        <taxon>Tetramitia</taxon>
        <taxon>Eutetramitia</taxon>
        <taxon>Acrasidae</taxon>
        <taxon>Acrasis</taxon>
    </lineage>
</organism>
<evidence type="ECO:0000313" key="8">
    <source>
        <dbReference type="Proteomes" id="UP001431209"/>
    </source>
</evidence>
<dbReference type="EMBL" id="JAOPGA020000798">
    <property type="protein sequence ID" value="KAL0481940.1"/>
    <property type="molecule type" value="Genomic_DNA"/>
</dbReference>
<keyword evidence="7" id="KW-0813">Transport</keyword>
<protein>
    <submittedName>
        <fullName evidence="7">Bidirectional sugar transporter</fullName>
    </submittedName>
</protein>
<name>A0AAW2YXQ2_9EUKA</name>
<evidence type="ECO:0000256" key="1">
    <source>
        <dbReference type="ARBA" id="ARBA00004141"/>
    </source>
</evidence>